<evidence type="ECO:0000256" key="3">
    <source>
        <dbReference type="ARBA" id="ARBA00022448"/>
    </source>
</evidence>
<evidence type="ECO:0000256" key="5">
    <source>
        <dbReference type="ARBA" id="ARBA00022989"/>
    </source>
</evidence>
<evidence type="ECO:0000256" key="4">
    <source>
        <dbReference type="ARBA" id="ARBA00022692"/>
    </source>
</evidence>
<reference evidence="8 9" key="1">
    <citation type="submission" date="2020-03" db="EMBL/GenBank/DDBJ databases">
        <title>WGS of the type strain of Planosporangium spp.</title>
        <authorList>
            <person name="Thawai C."/>
        </authorList>
    </citation>
    <scope>NUCLEOTIDE SEQUENCE [LARGE SCALE GENOMIC DNA]</scope>
    <source>
        <strain evidence="8 9">TBRC 5610</strain>
    </source>
</reference>
<keyword evidence="9" id="KW-1185">Reference proteome</keyword>
<dbReference type="PANTHER" id="PTHR48086">
    <property type="entry name" value="SODIUM/PROLINE SYMPORTER-RELATED"/>
    <property type="match status" value="1"/>
</dbReference>
<comment type="caution">
    <text evidence="8">The sequence shown here is derived from an EMBL/GenBank/DDBJ whole genome shotgun (WGS) entry which is preliminary data.</text>
</comment>
<organism evidence="8 9">
    <name type="scientific">Planosporangium thailandense</name>
    <dbReference type="NCBI Taxonomy" id="765197"/>
    <lineage>
        <taxon>Bacteria</taxon>
        <taxon>Bacillati</taxon>
        <taxon>Actinomycetota</taxon>
        <taxon>Actinomycetes</taxon>
        <taxon>Micromonosporales</taxon>
        <taxon>Micromonosporaceae</taxon>
        <taxon>Planosporangium</taxon>
    </lineage>
</organism>
<dbReference type="EMBL" id="JAATVY010000025">
    <property type="protein sequence ID" value="NJC73043.1"/>
    <property type="molecule type" value="Genomic_DNA"/>
</dbReference>
<dbReference type="InterPro" id="IPR038377">
    <property type="entry name" value="Na/Glc_symporter_sf"/>
</dbReference>
<protein>
    <submittedName>
        <fullName evidence="8">Sodium:solute symporter family protein</fullName>
    </submittedName>
</protein>
<feature type="transmembrane region" description="Helical" evidence="7">
    <location>
        <begin position="191"/>
        <end position="211"/>
    </location>
</feature>
<feature type="transmembrane region" description="Helical" evidence="7">
    <location>
        <begin position="409"/>
        <end position="431"/>
    </location>
</feature>
<evidence type="ECO:0000313" key="9">
    <source>
        <dbReference type="Proteomes" id="UP000722989"/>
    </source>
</evidence>
<dbReference type="PANTHER" id="PTHR48086:SF8">
    <property type="entry name" value="MONOCARBOXYLIC ACID PERMEASE"/>
    <property type="match status" value="1"/>
</dbReference>
<evidence type="ECO:0000256" key="1">
    <source>
        <dbReference type="ARBA" id="ARBA00004141"/>
    </source>
</evidence>
<feature type="transmembrane region" description="Helical" evidence="7">
    <location>
        <begin position="12"/>
        <end position="31"/>
    </location>
</feature>
<dbReference type="Gene3D" id="1.20.1730.10">
    <property type="entry name" value="Sodium/glucose cotransporter"/>
    <property type="match status" value="1"/>
</dbReference>
<dbReference type="CDD" id="cd10322">
    <property type="entry name" value="SLC5sbd"/>
    <property type="match status" value="1"/>
</dbReference>
<feature type="transmembrane region" description="Helical" evidence="7">
    <location>
        <begin position="281"/>
        <end position="301"/>
    </location>
</feature>
<sequence length="556" mass="59908">MPRFQDHYPQFVIFVILFATVTVLGFASARWRRPHTLDSLDEWGLGGRSFGSWNTWFLLGGDLYTAYTFVALPALMFGAGAVGFFAVPYTVMGYPLLFLPLLRLWSVSHVHGFVTTSDFVRARFASPTLALLVALTSIVATIPYVALNMVGIEAVFKTMGLTGRWPVTLAFLVLAIYTYRAGLRAPALIALVKDALVCFTIVAAVLVLPFAQGGWGNVFHRTAARFDETGSTMAGLLLNSNQHLNFITLAIGSALGTFMYPHAMTGLLAARSRTTVKHNMIALPVFSILLGMLCLLGYIALTEDVQPVGADPAHGRIGDLNTVVPRLFDQIGPPWFAGVAFATIGIAALVPAAIMAIGAANLFARNVYREFIHPEATAAQEARVSKVVSLLVKFGAVSLVLFLDPQFSIDMQLIGGVVIMQVVPTVILGLYTRWLHRWGLTAGLIVGLLAGIVMIYQIPERGGPHGAIIRAHWGGSSYPLWHFGLDTQVTVYAGFVAFLLNLVVAIAATVVLRAAGVPTGHDRTRPEDYTADAGDPRIDKLSELSDGELAVAARSG</sequence>
<evidence type="ECO:0000256" key="6">
    <source>
        <dbReference type="ARBA" id="ARBA00023136"/>
    </source>
</evidence>
<gene>
    <name evidence="8" type="ORF">HC031_25490</name>
</gene>
<feature type="transmembrane region" description="Helical" evidence="7">
    <location>
        <begin position="129"/>
        <end position="150"/>
    </location>
</feature>
<dbReference type="InterPro" id="IPR001734">
    <property type="entry name" value="Na/solute_symporter"/>
</dbReference>
<dbReference type="InterPro" id="IPR050277">
    <property type="entry name" value="Sodium:Solute_Symporter"/>
</dbReference>
<dbReference type="Proteomes" id="UP000722989">
    <property type="component" value="Unassembled WGS sequence"/>
</dbReference>
<comment type="similarity">
    <text evidence="2">Belongs to the sodium:solute symporter (SSF) (TC 2.A.21) family.</text>
</comment>
<feature type="transmembrane region" description="Helical" evidence="7">
    <location>
        <begin position="384"/>
        <end position="403"/>
    </location>
</feature>
<dbReference type="RefSeq" id="WP_167927955.1">
    <property type="nucleotide sequence ID" value="NZ_JAATVY010000025.1"/>
</dbReference>
<evidence type="ECO:0000256" key="2">
    <source>
        <dbReference type="ARBA" id="ARBA00006434"/>
    </source>
</evidence>
<name>A0ABX0Y6H9_9ACTN</name>
<feature type="transmembrane region" description="Helical" evidence="7">
    <location>
        <begin position="335"/>
        <end position="363"/>
    </location>
</feature>
<evidence type="ECO:0000256" key="7">
    <source>
        <dbReference type="SAM" id="Phobius"/>
    </source>
</evidence>
<evidence type="ECO:0000313" key="8">
    <source>
        <dbReference type="EMBL" id="NJC73043.1"/>
    </source>
</evidence>
<keyword evidence="4 7" id="KW-0812">Transmembrane</keyword>
<dbReference type="NCBIfam" id="NF046076">
    <property type="entry name" value="monocarbox_MctP"/>
    <property type="match status" value="1"/>
</dbReference>
<comment type="subcellular location">
    <subcellularLocation>
        <location evidence="1">Membrane</location>
        <topology evidence="1">Multi-pass membrane protein</topology>
    </subcellularLocation>
</comment>
<keyword evidence="3" id="KW-0813">Transport</keyword>
<feature type="transmembrane region" description="Helical" evidence="7">
    <location>
        <begin position="246"/>
        <end position="269"/>
    </location>
</feature>
<feature type="transmembrane region" description="Helical" evidence="7">
    <location>
        <begin position="162"/>
        <end position="179"/>
    </location>
</feature>
<keyword evidence="6 7" id="KW-0472">Membrane</keyword>
<feature type="transmembrane region" description="Helical" evidence="7">
    <location>
        <begin position="438"/>
        <end position="458"/>
    </location>
</feature>
<keyword evidence="5 7" id="KW-1133">Transmembrane helix</keyword>
<dbReference type="PROSITE" id="PS50283">
    <property type="entry name" value="NA_SOLUT_SYMP_3"/>
    <property type="match status" value="1"/>
</dbReference>
<accession>A0ABX0Y6H9</accession>
<proteinExistence type="inferred from homology"/>
<feature type="transmembrane region" description="Helical" evidence="7">
    <location>
        <begin position="489"/>
        <end position="515"/>
    </location>
</feature>